<sequence length="648" mass="75588">MLQQVTKFLKQIDIYGQSVQLSFQKKNSFNTVFGGFISFTVLCSFLVGCWFFGKELYFKENPQVIMQERSVNSPKRVDVRPDNLIIMMGISDNNSNFFNDPTIFSVNAVQLTQISVKDPTTGQQTIQLVNNPKTIKQCSMRDVQIPDLVDFFQNLNYTALYCFDSQKNEVYFEGDFNQKQFSQLFVYFQKCQNSTSSQIICKSQEEIDKSLLLTKLSIFISDHIIDPLNFENPVSNKANTLYSSTSSQFPQEASLFLTNYYIDTDAGVFYQQMKEQQTFAFASYEVAPLFGDPNVLMKINIRLQKLKENYMKRQYLKLADVVAQIGGLLKILIIIGALFSDPFQKLQYFKAVIDEIYQFQSSNNNVRLIPKKQQQYSIDQQNEENRVSMKILKKDLKLKKKDQLKLFEYMPKPTINDESIQKDINTLQNDSFSVQTNQQQKHKKFSQTQNISMNNKKQIKKLKQIQQELKHKDESDMAKEAYEGLCNILNKKKISKIDENLVKFIDAEFLQQILCSKQSQQQEENEQSNISQMLNSRSFSIQNMQVSFKKEIDFQNHSTGKNQSKFFKKNSINQFTNQQSYFLDSPKNERQNYTQIQNEILEDTQNLQDLTSSNFINYNDSSYIPNIQTIKKNDNLKFIVPNKENQSR</sequence>
<proteinExistence type="predicted"/>
<dbReference type="AlphaFoldDB" id="Q22M05"/>
<evidence type="ECO:0000313" key="2">
    <source>
        <dbReference type="EMBL" id="EAR86365.2"/>
    </source>
</evidence>
<dbReference type="Proteomes" id="UP000009168">
    <property type="component" value="Unassembled WGS sequence"/>
</dbReference>
<dbReference type="RefSeq" id="XP_977215.2">
    <property type="nucleotide sequence ID" value="XM_972122.2"/>
</dbReference>
<dbReference type="PANTHER" id="PTHR31398">
    <property type="entry name" value="MEIOTIC NUCLEAR DIVISION PROTEIN 1 HOMOLOG"/>
    <property type="match status" value="1"/>
</dbReference>
<keyword evidence="3" id="KW-1185">Reference proteome</keyword>
<dbReference type="EMBL" id="GG662720">
    <property type="protein sequence ID" value="EAR86365.2"/>
    <property type="molecule type" value="Genomic_DNA"/>
</dbReference>
<dbReference type="GeneID" id="7841428"/>
<organism evidence="2 3">
    <name type="scientific">Tetrahymena thermophila (strain SB210)</name>
    <dbReference type="NCBI Taxonomy" id="312017"/>
    <lineage>
        <taxon>Eukaryota</taxon>
        <taxon>Sar</taxon>
        <taxon>Alveolata</taxon>
        <taxon>Ciliophora</taxon>
        <taxon>Intramacronucleata</taxon>
        <taxon>Oligohymenophorea</taxon>
        <taxon>Hymenostomatida</taxon>
        <taxon>Tetrahymenina</taxon>
        <taxon>Tetrahymenidae</taxon>
        <taxon>Tetrahymena</taxon>
    </lineage>
</organism>
<dbReference type="HOGENOM" id="CLU_009697_0_1_1"/>
<dbReference type="GO" id="GO:0007131">
    <property type="term" value="P:reciprocal meiotic recombination"/>
    <property type="evidence" value="ECO:0007669"/>
    <property type="project" value="TreeGrafter"/>
</dbReference>
<dbReference type="OrthoDB" id="292811at2759"/>
<protein>
    <submittedName>
        <fullName evidence="2">Transmembrane protein, putative</fullName>
    </submittedName>
</protein>
<keyword evidence="1" id="KW-0472">Membrane</keyword>
<dbReference type="GO" id="GO:0005634">
    <property type="term" value="C:nucleus"/>
    <property type="evidence" value="ECO:0007669"/>
    <property type="project" value="TreeGrafter"/>
</dbReference>
<gene>
    <name evidence="2" type="ORF">TTHERM_00039140</name>
</gene>
<reference evidence="3" key="1">
    <citation type="journal article" date="2006" name="PLoS Biol.">
        <title>Macronuclear genome sequence of the ciliate Tetrahymena thermophila, a model eukaryote.</title>
        <authorList>
            <person name="Eisen J.A."/>
            <person name="Coyne R.S."/>
            <person name="Wu M."/>
            <person name="Wu D."/>
            <person name="Thiagarajan M."/>
            <person name="Wortman J.R."/>
            <person name="Badger J.H."/>
            <person name="Ren Q."/>
            <person name="Amedeo P."/>
            <person name="Jones K.M."/>
            <person name="Tallon L.J."/>
            <person name="Delcher A.L."/>
            <person name="Salzberg S.L."/>
            <person name="Silva J.C."/>
            <person name="Haas B.J."/>
            <person name="Majoros W.H."/>
            <person name="Farzad M."/>
            <person name="Carlton J.M."/>
            <person name="Smith R.K. Jr."/>
            <person name="Garg J."/>
            <person name="Pearlman R.E."/>
            <person name="Karrer K.M."/>
            <person name="Sun L."/>
            <person name="Manning G."/>
            <person name="Elde N.C."/>
            <person name="Turkewitz A.P."/>
            <person name="Asai D.J."/>
            <person name="Wilkes D.E."/>
            <person name="Wang Y."/>
            <person name="Cai H."/>
            <person name="Collins K."/>
            <person name="Stewart B.A."/>
            <person name="Lee S.R."/>
            <person name="Wilamowska K."/>
            <person name="Weinberg Z."/>
            <person name="Ruzzo W.L."/>
            <person name="Wloga D."/>
            <person name="Gaertig J."/>
            <person name="Frankel J."/>
            <person name="Tsao C.-C."/>
            <person name="Gorovsky M.A."/>
            <person name="Keeling P.J."/>
            <person name="Waller R.F."/>
            <person name="Patron N.J."/>
            <person name="Cherry J.M."/>
            <person name="Stover N.A."/>
            <person name="Krieger C.J."/>
            <person name="del Toro C."/>
            <person name="Ryder H.F."/>
            <person name="Williamson S.C."/>
            <person name="Barbeau R.A."/>
            <person name="Hamilton E.P."/>
            <person name="Orias E."/>
        </authorList>
    </citation>
    <scope>NUCLEOTIDE SEQUENCE [LARGE SCALE GENOMIC DNA]</scope>
    <source>
        <strain evidence="3">SB210</strain>
    </source>
</reference>
<feature type="transmembrane region" description="Helical" evidence="1">
    <location>
        <begin position="32"/>
        <end position="53"/>
    </location>
</feature>
<name>Q22M05_TETTS</name>
<keyword evidence="1" id="KW-1133">Transmembrane helix</keyword>
<dbReference type="InParanoid" id="Q22M05"/>
<keyword evidence="1 2" id="KW-0812">Transmembrane</keyword>
<dbReference type="KEGG" id="tet:TTHERM_00039140"/>
<evidence type="ECO:0000256" key="1">
    <source>
        <dbReference type="SAM" id="Phobius"/>
    </source>
</evidence>
<feature type="transmembrane region" description="Helical" evidence="1">
    <location>
        <begin position="315"/>
        <end position="339"/>
    </location>
</feature>
<dbReference type="PANTHER" id="PTHR31398:SF0">
    <property type="entry name" value="MEIOTIC NUCLEAR DIVISION PROTEIN 1 HOMOLOG"/>
    <property type="match status" value="1"/>
</dbReference>
<evidence type="ECO:0000313" key="3">
    <source>
        <dbReference type="Proteomes" id="UP000009168"/>
    </source>
</evidence>
<accession>Q22M05</accession>